<organism evidence="2 3">
    <name type="scientific">Mycolicibacterium vaccae ATCC 25954</name>
    <dbReference type="NCBI Taxonomy" id="1194972"/>
    <lineage>
        <taxon>Bacteria</taxon>
        <taxon>Bacillati</taxon>
        <taxon>Actinomycetota</taxon>
        <taxon>Actinomycetes</taxon>
        <taxon>Mycobacteriales</taxon>
        <taxon>Mycobacteriaceae</taxon>
        <taxon>Mycolicibacterium</taxon>
    </lineage>
</organism>
<dbReference type="AlphaFoldDB" id="K0URJ8"/>
<dbReference type="EMBL" id="ALQA01000085">
    <property type="protein sequence ID" value="EJZ05243.1"/>
    <property type="molecule type" value="Genomic_DNA"/>
</dbReference>
<comment type="caution">
    <text evidence="2">The sequence shown here is derived from an EMBL/GenBank/DDBJ whole genome shotgun (WGS) entry which is preliminary data.</text>
</comment>
<sequence length="237" mass="24805">MSDRLALSALVGAIPVGMVETASHTAGVVPGRVRSLPPWVTTYHLLASAMCPLAGYDDITDLLWTTLPAATGRGLSGERPTRSAVTRARSRLGTLPLALLLRETVRPVSAAGMENGLALHRYRAAGMPGLWWITDAGTGALRACDARGADLDTAAALLDSVSAAQVTVDLPASAVESLQQRAAAGLRIVAAPQPAEPENPFRGLRARTADAWRQDALARACVTVALEKALVTCRARV</sequence>
<accession>K0URJ8</accession>
<dbReference type="PATRIC" id="fig|1194972.3.peg.5152"/>
<dbReference type="Proteomes" id="UP000006072">
    <property type="component" value="Unassembled WGS sequence"/>
</dbReference>
<evidence type="ECO:0000313" key="2">
    <source>
        <dbReference type="EMBL" id="EJZ05243.1"/>
    </source>
</evidence>
<evidence type="ECO:0000313" key="3">
    <source>
        <dbReference type="Proteomes" id="UP000006072"/>
    </source>
</evidence>
<evidence type="ECO:0000259" key="1">
    <source>
        <dbReference type="Pfam" id="PF13006"/>
    </source>
</evidence>
<dbReference type="HOGENOM" id="CLU_1169653_0_0_11"/>
<proteinExistence type="predicted"/>
<name>K0URJ8_MYCVA</name>
<dbReference type="Pfam" id="PF13006">
    <property type="entry name" value="Nterm_IS4"/>
    <property type="match status" value="1"/>
</dbReference>
<feature type="domain" description="Transposase IS4 N-terminal" evidence="1">
    <location>
        <begin position="6"/>
        <end position="100"/>
    </location>
</feature>
<keyword evidence="3" id="KW-1185">Reference proteome</keyword>
<dbReference type="InterPro" id="IPR024473">
    <property type="entry name" value="Transposases_IS4_N"/>
</dbReference>
<reference evidence="2 3" key="1">
    <citation type="journal article" date="2012" name="J. Bacteriol.">
        <title>Complete Genome Sequence of Mycobacterium vaccae Type Strain ATCC 25954.</title>
        <authorList>
            <person name="Ho Y.S."/>
            <person name="Adroub S.A."/>
            <person name="Abadi M."/>
            <person name="Al Alwan B."/>
            <person name="Alkhateeb R."/>
            <person name="Gao G."/>
            <person name="Ragab A."/>
            <person name="Ali S."/>
            <person name="van Soolingen D."/>
            <person name="Bitter W."/>
            <person name="Pain A."/>
            <person name="Abdallah A.M."/>
        </authorList>
    </citation>
    <scope>NUCLEOTIDE SEQUENCE [LARGE SCALE GENOMIC DNA]</scope>
    <source>
        <strain evidence="2 3">ATCC 25954</strain>
    </source>
</reference>
<protein>
    <submittedName>
        <fullName evidence="2">Putative transposase</fullName>
    </submittedName>
</protein>
<gene>
    <name evidence="2" type="ORF">MVAC_25880</name>
</gene>